<proteinExistence type="predicted"/>
<name>A0A815WXI8_9BILA</name>
<protein>
    <submittedName>
        <fullName evidence="1">Uncharacterized protein</fullName>
    </submittedName>
</protein>
<gene>
    <name evidence="1" type="ORF">BJG266_LOCUS46289</name>
    <name evidence="2" type="ORF">QVE165_LOCUS63321</name>
</gene>
<dbReference type="AlphaFoldDB" id="A0A815WXI8"/>
<evidence type="ECO:0000313" key="1">
    <source>
        <dbReference type="EMBL" id="CAF1551710.1"/>
    </source>
</evidence>
<reference evidence="1" key="1">
    <citation type="submission" date="2021-02" db="EMBL/GenBank/DDBJ databases">
        <authorList>
            <person name="Nowell W R."/>
        </authorList>
    </citation>
    <scope>NUCLEOTIDE SEQUENCE</scope>
</reference>
<accession>A0A815WXI8</accession>
<dbReference type="EMBL" id="CAJNOM010005119">
    <property type="protein sequence ID" value="CAF1661425.1"/>
    <property type="molecule type" value="Genomic_DNA"/>
</dbReference>
<evidence type="ECO:0000313" key="4">
    <source>
        <dbReference type="Proteomes" id="UP000663877"/>
    </source>
</evidence>
<keyword evidence="3" id="KW-1185">Reference proteome</keyword>
<evidence type="ECO:0000313" key="3">
    <source>
        <dbReference type="Proteomes" id="UP000663832"/>
    </source>
</evidence>
<dbReference type="Proteomes" id="UP000663877">
    <property type="component" value="Unassembled WGS sequence"/>
</dbReference>
<evidence type="ECO:0000313" key="2">
    <source>
        <dbReference type="EMBL" id="CAF1661425.1"/>
    </source>
</evidence>
<dbReference type="EMBL" id="CAJNOI010004720">
    <property type="protein sequence ID" value="CAF1551710.1"/>
    <property type="molecule type" value="Genomic_DNA"/>
</dbReference>
<dbReference type="OrthoDB" id="10515880at2759"/>
<sequence>MTYKSQQQINDRRQSESYQQRYQTINTASIPPLMSVRSDVNTTAKLYKIANHINSSHYDDENMYHDLNFKNPSTTIYNL</sequence>
<organism evidence="1 4">
    <name type="scientific">Adineta steineri</name>
    <dbReference type="NCBI Taxonomy" id="433720"/>
    <lineage>
        <taxon>Eukaryota</taxon>
        <taxon>Metazoa</taxon>
        <taxon>Spiralia</taxon>
        <taxon>Gnathifera</taxon>
        <taxon>Rotifera</taxon>
        <taxon>Eurotatoria</taxon>
        <taxon>Bdelloidea</taxon>
        <taxon>Adinetida</taxon>
        <taxon>Adinetidae</taxon>
        <taxon>Adineta</taxon>
    </lineage>
</organism>
<comment type="caution">
    <text evidence="1">The sequence shown here is derived from an EMBL/GenBank/DDBJ whole genome shotgun (WGS) entry which is preliminary data.</text>
</comment>
<dbReference type="Proteomes" id="UP000663832">
    <property type="component" value="Unassembled WGS sequence"/>
</dbReference>